<dbReference type="PRINTS" id="PR00113">
    <property type="entry name" value="ALKPHPHTASE"/>
</dbReference>
<dbReference type="EMBL" id="JADINF010000122">
    <property type="protein sequence ID" value="MBO8424320.1"/>
    <property type="molecule type" value="Genomic_DNA"/>
</dbReference>
<dbReference type="Pfam" id="PF00245">
    <property type="entry name" value="Alk_phosphatase"/>
    <property type="match status" value="2"/>
</dbReference>
<feature type="binding site" evidence="3">
    <location>
        <position position="304"/>
    </location>
    <ligand>
        <name>Zn(2+)</name>
        <dbReference type="ChEBI" id="CHEBI:29105"/>
        <label>2</label>
    </ligand>
</feature>
<dbReference type="Gene3D" id="3.40.720.10">
    <property type="entry name" value="Alkaline Phosphatase, subunit A"/>
    <property type="match status" value="1"/>
</dbReference>
<reference evidence="6" key="1">
    <citation type="submission" date="2020-10" db="EMBL/GenBank/DDBJ databases">
        <authorList>
            <person name="Gilroy R."/>
        </authorList>
    </citation>
    <scope>NUCLEOTIDE SEQUENCE</scope>
    <source>
        <strain evidence="6">517</strain>
    </source>
</reference>
<dbReference type="InterPro" id="IPR001952">
    <property type="entry name" value="Alkaline_phosphatase"/>
</dbReference>
<gene>
    <name evidence="6" type="ORF">IAB16_04825</name>
</gene>
<feature type="transmembrane region" description="Helical" evidence="5">
    <location>
        <begin position="12"/>
        <end position="37"/>
    </location>
</feature>
<dbReference type="InterPro" id="IPR017850">
    <property type="entry name" value="Alkaline_phosphatase_core_sf"/>
</dbReference>
<feature type="binding site" evidence="3">
    <location>
        <position position="58"/>
    </location>
    <ligand>
        <name>Mg(2+)</name>
        <dbReference type="ChEBI" id="CHEBI:18420"/>
    </ligand>
</feature>
<dbReference type="GO" id="GO:0046872">
    <property type="term" value="F:metal ion binding"/>
    <property type="evidence" value="ECO:0007669"/>
    <property type="project" value="UniProtKB-KW"/>
</dbReference>
<feature type="binding site" evidence="3">
    <location>
        <position position="266"/>
    </location>
    <ligand>
        <name>Zn(2+)</name>
        <dbReference type="ChEBI" id="CHEBI:29105"/>
        <label>2</label>
    </ligand>
</feature>
<evidence type="ECO:0000313" key="6">
    <source>
        <dbReference type="EMBL" id="MBO8424320.1"/>
    </source>
</evidence>
<feature type="binding site" evidence="3">
    <location>
        <position position="151"/>
    </location>
    <ligand>
        <name>Mg(2+)</name>
        <dbReference type="ChEBI" id="CHEBI:18420"/>
    </ligand>
</feature>
<comment type="cofactor">
    <cofactor evidence="3">
        <name>Mg(2+)</name>
        <dbReference type="ChEBI" id="CHEBI:18420"/>
    </cofactor>
    <text evidence="3">Binds 1 Mg(2+) ion.</text>
</comment>
<dbReference type="SMART" id="SM00098">
    <property type="entry name" value="alkPPc"/>
    <property type="match status" value="1"/>
</dbReference>
<comment type="similarity">
    <text evidence="4">Belongs to the alkaline phosphatase family.</text>
</comment>
<organism evidence="6 7">
    <name type="scientific">Candidatus Stercoripulliclostridium pullicola</name>
    <dbReference type="NCBI Taxonomy" id="2840953"/>
    <lineage>
        <taxon>Bacteria</taxon>
        <taxon>Bacillati</taxon>
        <taxon>Bacillota</taxon>
        <taxon>Clostridia</taxon>
        <taxon>Eubacteriales</taxon>
        <taxon>Candidatus Stercoripulliclostridium</taxon>
    </lineage>
</organism>
<reference evidence="6" key="2">
    <citation type="journal article" date="2021" name="PeerJ">
        <title>Extensive microbial diversity within the chicken gut microbiome revealed by metagenomics and culture.</title>
        <authorList>
            <person name="Gilroy R."/>
            <person name="Ravi A."/>
            <person name="Getino M."/>
            <person name="Pursley I."/>
            <person name="Horton D.L."/>
            <person name="Alikhan N.F."/>
            <person name="Baker D."/>
            <person name="Gharbi K."/>
            <person name="Hall N."/>
            <person name="Watson M."/>
            <person name="Adriaenssens E.M."/>
            <person name="Foster-Nyarko E."/>
            <person name="Jarju S."/>
            <person name="Secka A."/>
            <person name="Antonio M."/>
            <person name="Oren A."/>
            <person name="Chaudhuri R.R."/>
            <person name="La Ragione R."/>
            <person name="Hildebrand F."/>
            <person name="Pallen M.J."/>
        </authorList>
    </citation>
    <scope>NUCLEOTIDE SEQUENCE</scope>
    <source>
        <strain evidence="6">517</strain>
    </source>
</reference>
<dbReference type="CDD" id="cd16012">
    <property type="entry name" value="ALP"/>
    <property type="match status" value="1"/>
</dbReference>
<keyword evidence="3" id="KW-0862">Zinc</keyword>
<feature type="binding site" evidence="3">
    <location>
        <position position="305"/>
    </location>
    <ligand>
        <name>Zn(2+)</name>
        <dbReference type="ChEBI" id="CHEBI:29105"/>
        <label>2</label>
    </ligand>
</feature>
<comment type="caution">
    <text evidence="6">The sequence shown here is derived from an EMBL/GenBank/DDBJ whole genome shotgun (WGS) entry which is preliminary data.</text>
</comment>
<dbReference type="PANTHER" id="PTHR11596">
    <property type="entry name" value="ALKALINE PHOSPHATASE"/>
    <property type="match status" value="1"/>
</dbReference>
<accession>A0A940DGF4</accession>
<evidence type="ECO:0000256" key="4">
    <source>
        <dbReference type="RuleBase" id="RU003946"/>
    </source>
</evidence>
<protein>
    <submittedName>
        <fullName evidence="6">Alkaline phosphatase</fullName>
    </submittedName>
</protein>
<keyword evidence="5" id="KW-0472">Membrane</keyword>
<keyword evidence="1" id="KW-0597">Phosphoprotein</keyword>
<evidence type="ECO:0000313" key="7">
    <source>
        <dbReference type="Proteomes" id="UP000727857"/>
    </source>
</evidence>
<keyword evidence="5" id="KW-1133">Transmembrane helix</keyword>
<dbReference type="GO" id="GO:0004035">
    <property type="term" value="F:alkaline phosphatase activity"/>
    <property type="evidence" value="ECO:0007669"/>
    <property type="project" value="TreeGrafter"/>
</dbReference>
<evidence type="ECO:0000256" key="1">
    <source>
        <dbReference type="ARBA" id="ARBA00022553"/>
    </source>
</evidence>
<evidence type="ECO:0000256" key="2">
    <source>
        <dbReference type="PIRSR" id="PIRSR601952-1"/>
    </source>
</evidence>
<keyword evidence="5" id="KW-0812">Transmembrane</keyword>
<feature type="binding site" evidence="3">
    <location>
        <position position="257"/>
    </location>
    <ligand>
        <name>Mg(2+)</name>
        <dbReference type="ChEBI" id="CHEBI:18420"/>
    </ligand>
</feature>
<feature type="active site" description="Phosphoserine intermediate" evidence="2">
    <location>
        <position position="99"/>
    </location>
</feature>
<proteinExistence type="inferred from homology"/>
<dbReference type="SUPFAM" id="SSF53649">
    <property type="entry name" value="Alkaline phosphatase-like"/>
    <property type="match status" value="1"/>
</dbReference>
<dbReference type="AlphaFoldDB" id="A0A940DGF4"/>
<dbReference type="Proteomes" id="UP000727857">
    <property type="component" value="Unassembled WGS sequence"/>
</dbReference>
<keyword evidence="3" id="KW-0460">Magnesium</keyword>
<feature type="binding site" evidence="3">
    <location>
        <position position="262"/>
    </location>
    <ligand>
        <name>Zn(2+)</name>
        <dbReference type="ChEBI" id="CHEBI:29105"/>
        <label>2</label>
    </ligand>
</feature>
<feature type="binding site" evidence="3">
    <location>
        <position position="58"/>
    </location>
    <ligand>
        <name>Zn(2+)</name>
        <dbReference type="ChEBI" id="CHEBI:29105"/>
        <label>2</label>
    </ligand>
</feature>
<feature type="binding site" evidence="3">
    <location>
        <position position="149"/>
    </location>
    <ligand>
        <name>Mg(2+)</name>
        <dbReference type="ChEBI" id="CHEBI:18420"/>
    </ligand>
</feature>
<evidence type="ECO:0000256" key="5">
    <source>
        <dbReference type="SAM" id="Phobius"/>
    </source>
</evidence>
<dbReference type="PANTHER" id="PTHR11596:SF5">
    <property type="entry name" value="ALKALINE PHOSPHATASE"/>
    <property type="match status" value="1"/>
</dbReference>
<name>A0A940DGF4_9FIRM</name>
<sequence>MKQVDQKKQKKVLWITIAVILCVCIVASAILFSIYYVDSSVKPQVDDNAKNVILLIGDGMGEEHIKAGELYEGSLLTMQKFPTQGEVVTRSLTPPFTDSAAAATAMATGYKTYNSRISYKDGKNLTTIAEEAMAAGKKVGVVATKSITDATPAAFLAHAKDRDMSDEIAEQMLVSGVDVLFGLNDDSMRKLASEIPTSTRDYCTSFEEIASSSAEQIVGLFDEAIPTLGANTLSYLTEKALDVLSKNNDNGFFLMVEGSKIDSYSHDNDMEGMLRELRAFDEAVSTAKSWASKNGDTAVIVVADHETGNLTIPDDATMEDLIDYEKSDNWFKSTTHTNSNVRYFIYNVGSEPVYGDVPTGEFDDQGNQIYVNAITSYKEDTLKDFPEKIDNTDIYRLIKQLLF</sequence>
<comment type="cofactor">
    <cofactor evidence="3">
        <name>Zn(2+)</name>
        <dbReference type="ChEBI" id="CHEBI:29105"/>
    </cofactor>
    <text evidence="3">Binds 2 Zn(2+) ions.</text>
</comment>
<evidence type="ECO:0000256" key="3">
    <source>
        <dbReference type="PIRSR" id="PIRSR601952-2"/>
    </source>
</evidence>
<keyword evidence="3" id="KW-0479">Metal-binding</keyword>